<dbReference type="EMBL" id="FOJI01000003">
    <property type="protein sequence ID" value="SEW01614.1"/>
    <property type="molecule type" value="Genomic_DNA"/>
</dbReference>
<gene>
    <name evidence="1" type="ORF">SAMN05421659_103158</name>
</gene>
<reference evidence="1 2" key="1">
    <citation type="submission" date="2016-10" db="EMBL/GenBank/DDBJ databases">
        <authorList>
            <person name="de Groot N.N."/>
        </authorList>
    </citation>
    <scope>NUCLEOTIDE SEQUENCE [LARGE SCALE GENOMIC DNA]</scope>
    <source>
        <strain evidence="1 2">DSM 9179</strain>
    </source>
</reference>
<name>A0A1I0NJI2_9FIRM</name>
<dbReference type="AlphaFoldDB" id="A0A1I0NJI2"/>
<dbReference type="RefSeq" id="WP_170841304.1">
    <property type="nucleotide sequence ID" value="NZ_FOJI01000003.1"/>
</dbReference>
<dbReference type="STRING" id="99656.SAMN05421659_103158"/>
<dbReference type="Proteomes" id="UP000199701">
    <property type="component" value="Unassembled WGS sequence"/>
</dbReference>
<organism evidence="1 2">
    <name type="scientific">[Clostridium] fimetarium</name>
    <dbReference type="NCBI Taxonomy" id="99656"/>
    <lineage>
        <taxon>Bacteria</taxon>
        <taxon>Bacillati</taxon>
        <taxon>Bacillota</taxon>
        <taxon>Clostridia</taxon>
        <taxon>Lachnospirales</taxon>
        <taxon>Lachnospiraceae</taxon>
    </lineage>
</organism>
<sequence length="317" mass="36904">MNQKRAQELIKHMVEDKDNGTNLMKNLSLSDSIYLESDILNNCILKANEIGKDTDANYFAQVIDKFRPVVIDKIKKADRLWVVYCDSTGYPYELDKDMLVLFDYVNHKEIIEKLEKAGFKITIIDVDSQKFKNEVSHMYRNGYKSIRFIDGKCEPFVVAREELYSYLEFFDKNYITNPALQQTMISFFQEFRKKVDITARINMLESRQENMIKNIQNAEFMVPCTKTETDEEVQIMHPFIDLSDKVESKDGKPVIAIPAFTDGFELDKCYIGKNETMLFNFKELVDLIEELDASGIIINCLGISYFMGKEVISKFML</sequence>
<proteinExistence type="predicted"/>
<evidence type="ECO:0000313" key="2">
    <source>
        <dbReference type="Proteomes" id="UP000199701"/>
    </source>
</evidence>
<protein>
    <submittedName>
        <fullName evidence="1">SseB protein N-terminal domain-containing protein</fullName>
    </submittedName>
</protein>
<evidence type="ECO:0000313" key="1">
    <source>
        <dbReference type="EMBL" id="SEW01614.1"/>
    </source>
</evidence>
<accession>A0A1I0NJI2</accession>
<keyword evidence="2" id="KW-1185">Reference proteome</keyword>